<evidence type="ECO:0000256" key="1">
    <source>
        <dbReference type="SAM" id="Phobius"/>
    </source>
</evidence>
<keyword evidence="1" id="KW-0472">Membrane</keyword>
<keyword evidence="1" id="KW-1133">Transmembrane helix</keyword>
<comment type="caution">
    <text evidence="2">The sequence shown here is derived from an EMBL/GenBank/DDBJ whole genome shotgun (WGS) entry which is preliminary data.</text>
</comment>
<evidence type="ECO:0000313" key="2">
    <source>
        <dbReference type="EMBL" id="HGY94893.1"/>
    </source>
</evidence>
<dbReference type="EMBL" id="DTKL01000060">
    <property type="protein sequence ID" value="HGY94893.1"/>
    <property type="molecule type" value="Genomic_DNA"/>
</dbReference>
<organism evidence="2">
    <name type="scientific">Acidobacterium capsulatum</name>
    <dbReference type="NCBI Taxonomy" id="33075"/>
    <lineage>
        <taxon>Bacteria</taxon>
        <taxon>Pseudomonadati</taxon>
        <taxon>Acidobacteriota</taxon>
        <taxon>Terriglobia</taxon>
        <taxon>Terriglobales</taxon>
        <taxon>Acidobacteriaceae</taxon>
        <taxon>Acidobacterium</taxon>
    </lineage>
</organism>
<protein>
    <submittedName>
        <fullName evidence="2">YtxH domain-containing protein</fullName>
    </submittedName>
</protein>
<name>A0A7V4XTG4_9BACT</name>
<dbReference type="Pfam" id="PF12732">
    <property type="entry name" value="YtxH"/>
    <property type="match status" value="1"/>
</dbReference>
<reference evidence="2" key="1">
    <citation type="journal article" date="2020" name="mSystems">
        <title>Genome- and Community-Level Interaction Insights into Carbon Utilization and Element Cycling Functions of Hydrothermarchaeota in Hydrothermal Sediment.</title>
        <authorList>
            <person name="Zhou Z."/>
            <person name="Liu Y."/>
            <person name="Xu W."/>
            <person name="Pan J."/>
            <person name="Luo Z.H."/>
            <person name="Li M."/>
        </authorList>
    </citation>
    <scope>NUCLEOTIDE SEQUENCE [LARGE SCALE GENOMIC DNA]</scope>
    <source>
        <strain evidence="2">SpSt-855</strain>
    </source>
</reference>
<dbReference type="InterPro" id="IPR024623">
    <property type="entry name" value="YtxH"/>
</dbReference>
<dbReference type="OMA" id="NFWIAFI"/>
<dbReference type="InterPro" id="IPR052928">
    <property type="entry name" value="Desiccation-related_membrane"/>
</dbReference>
<dbReference type="AlphaFoldDB" id="A0A7V4XTG4"/>
<proteinExistence type="predicted"/>
<accession>A0A7V4XTG4</accession>
<keyword evidence="1" id="KW-0812">Transmembrane</keyword>
<dbReference type="PANTHER" id="PTHR35792">
    <property type="entry name" value="GENERAL STRESS PROTEIN"/>
    <property type="match status" value="1"/>
</dbReference>
<dbReference type="PANTHER" id="PTHR35792:SF1">
    <property type="entry name" value="SLL0268 PROTEIN"/>
    <property type="match status" value="1"/>
</dbReference>
<gene>
    <name evidence="2" type="ORF">ENW50_09465</name>
</gene>
<dbReference type="PROSITE" id="PS51257">
    <property type="entry name" value="PROKAR_LIPOPROTEIN"/>
    <property type="match status" value="1"/>
</dbReference>
<sequence length="82" mass="9199">MNSVKVWTAFSVGVVAGACVALLYAPQSGERTRRQIRRNVEDAGDYLRETAEEVQERAQEYVKRGRDVVDDLVESARKTVKA</sequence>
<feature type="transmembrane region" description="Helical" evidence="1">
    <location>
        <begin position="6"/>
        <end position="25"/>
    </location>
</feature>